<name>A0ACC2Q0G3_9NEOP</name>
<gene>
    <name evidence="1" type="ORF">PYW08_012941</name>
</gene>
<evidence type="ECO:0000313" key="2">
    <source>
        <dbReference type="Proteomes" id="UP001231649"/>
    </source>
</evidence>
<evidence type="ECO:0000313" key="1">
    <source>
        <dbReference type="EMBL" id="KAJ8704217.1"/>
    </source>
</evidence>
<organism evidence="1 2">
    <name type="scientific">Mythimna loreyi</name>
    <dbReference type="NCBI Taxonomy" id="667449"/>
    <lineage>
        <taxon>Eukaryota</taxon>
        <taxon>Metazoa</taxon>
        <taxon>Ecdysozoa</taxon>
        <taxon>Arthropoda</taxon>
        <taxon>Hexapoda</taxon>
        <taxon>Insecta</taxon>
        <taxon>Pterygota</taxon>
        <taxon>Neoptera</taxon>
        <taxon>Endopterygota</taxon>
        <taxon>Lepidoptera</taxon>
        <taxon>Glossata</taxon>
        <taxon>Ditrysia</taxon>
        <taxon>Noctuoidea</taxon>
        <taxon>Noctuidae</taxon>
        <taxon>Noctuinae</taxon>
        <taxon>Hadenini</taxon>
        <taxon>Mythimna</taxon>
    </lineage>
</organism>
<accession>A0ACC2Q0G3</accession>
<dbReference type="Proteomes" id="UP001231649">
    <property type="component" value="Chromosome 32"/>
</dbReference>
<protein>
    <submittedName>
        <fullName evidence="1">Uncharacterized protein</fullName>
    </submittedName>
</protein>
<keyword evidence="2" id="KW-1185">Reference proteome</keyword>
<comment type="caution">
    <text evidence="1">The sequence shown here is derived from an EMBL/GenBank/DDBJ whole genome shotgun (WGS) entry which is preliminary data.</text>
</comment>
<proteinExistence type="predicted"/>
<reference evidence="1" key="1">
    <citation type="submission" date="2023-03" db="EMBL/GenBank/DDBJ databases">
        <title>Chromosome-level genomes of two armyworms, Mythimna separata and Mythimna loreyi, provide insights into the biosynthesis and reception of sex pheromones.</title>
        <authorList>
            <person name="Zhao H."/>
        </authorList>
    </citation>
    <scope>NUCLEOTIDE SEQUENCE</scope>
    <source>
        <strain evidence="1">BeijingLab</strain>
    </source>
</reference>
<sequence>MPKTTQLKCFFGCVIDGPLHRFPKWEYPHMEKFNQWKSVLDNATQERGINYIYNCIRICHHHFEDYFKSPIRRLTGNAIQTLNLTLPRSTQSTHLQQFPEVVTITSGTLQSEAEPITSPTDLLQTDQIIQPSTEQFPVVEPSTSSFAQFEVETESRALSNADPKKRFLKQESSFNIIQRRNGQNGNT</sequence>
<dbReference type="EMBL" id="CM056808">
    <property type="protein sequence ID" value="KAJ8704217.1"/>
    <property type="molecule type" value="Genomic_DNA"/>
</dbReference>